<comment type="caution">
    <text evidence="1">The sequence shown here is derived from an EMBL/GenBank/DDBJ whole genome shotgun (WGS) entry which is preliminary data.</text>
</comment>
<proteinExistence type="predicted"/>
<dbReference type="Proteomes" id="UP001189429">
    <property type="component" value="Unassembled WGS sequence"/>
</dbReference>
<organism evidence="1 2">
    <name type="scientific">Prorocentrum cordatum</name>
    <dbReference type="NCBI Taxonomy" id="2364126"/>
    <lineage>
        <taxon>Eukaryota</taxon>
        <taxon>Sar</taxon>
        <taxon>Alveolata</taxon>
        <taxon>Dinophyceae</taxon>
        <taxon>Prorocentrales</taxon>
        <taxon>Prorocentraceae</taxon>
        <taxon>Prorocentrum</taxon>
    </lineage>
</organism>
<reference evidence="1" key="1">
    <citation type="submission" date="2023-10" db="EMBL/GenBank/DDBJ databases">
        <authorList>
            <person name="Chen Y."/>
            <person name="Shah S."/>
            <person name="Dougan E. K."/>
            <person name="Thang M."/>
            <person name="Chan C."/>
        </authorList>
    </citation>
    <scope>NUCLEOTIDE SEQUENCE [LARGE SCALE GENOMIC DNA]</scope>
</reference>
<protein>
    <submittedName>
        <fullName evidence="1">Uncharacterized protein</fullName>
    </submittedName>
</protein>
<gene>
    <name evidence="1" type="ORF">PCOR1329_LOCUS82703</name>
</gene>
<evidence type="ECO:0000313" key="1">
    <source>
        <dbReference type="EMBL" id="CAK0907813.1"/>
    </source>
</evidence>
<accession>A0ABN9Y9L3</accession>
<sequence length="193" mass="20568">MGFVVVALLHPGTHECMYSVLRGLPFGLGSAVNQFNRAPFLLTAAARRLLYVMGGHCVDDNVIVDSALFKGDAQQAFQELARLLGVALSDGRSLAIAHDPLPPAVVYTDASADTGRPPRLGAPVFVLGRTPACPVYDVSDNMSAHFGSQGGHVINQAELLAAPLLAWSMPSVLQNRDVLWFIDNQAAESAFVK</sequence>
<name>A0ABN9Y9L3_9DINO</name>
<keyword evidence="2" id="KW-1185">Reference proteome</keyword>
<evidence type="ECO:0000313" key="2">
    <source>
        <dbReference type="Proteomes" id="UP001189429"/>
    </source>
</evidence>
<dbReference type="EMBL" id="CAUYUJ010021921">
    <property type="protein sequence ID" value="CAK0907813.1"/>
    <property type="molecule type" value="Genomic_DNA"/>
</dbReference>
<feature type="non-terminal residue" evidence="1">
    <location>
        <position position="193"/>
    </location>
</feature>